<dbReference type="Proteomes" id="UP000256970">
    <property type="component" value="Unassembled WGS sequence"/>
</dbReference>
<protein>
    <recommendedName>
        <fullName evidence="1">Serine aminopeptidase S33 domain-containing protein</fullName>
    </recommendedName>
</protein>
<reference evidence="2 3" key="1">
    <citation type="submission" date="2016-10" db="EMBL/GenBank/DDBJ databases">
        <authorList>
            <person name="Cai Z."/>
        </authorList>
    </citation>
    <scope>NUCLEOTIDE SEQUENCE [LARGE SCALE GENOMIC DNA]</scope>
</reference>
<evidence type="ECO:0000313" key="2">
    <source>
        <dbReference type="EMBL" id="SZX68518.1"/>
    </source>
</evidence>
<evidence type="ECO:0000313" key="3">
    <source>
        <dbReference type="Proteomes" id="UP000256970"/>
    </source>
</evidence>
<dbReference type="InterPro" id="IPR022742">
    <property type="entry name" value="Hydrolase_4"/>
</dbReference>
<keyword evidence="3" id="KW-1185">Reference proteome</keyword>
<dbReference type="AlphaFoldDB" id="A0A383VSL1"/>
<gene>
    <name evidence="2" type="ORF">BQ4739_LOCUS8863</name>
</gene>
<dbReference type="Pfam" id="PF12146">
    <property type="entry name" value="Hydrolase_4"/>
    <property type="match status" value="1"/>
</dbReference>
<dbReference type="SUPFAM" id="SSF53474">
    <property type="entry name" value="alpha/beta-Hydrolases"/>
    <property type="match status" value="1"/>
</dbReference>
<accession>A0A383VSL1</accession>
<evidence type="ECO:0000259" key="1">
    <source>
        <dbReference type="Pfam" id="PF12146"/>
    </source>
</evidence>
<dbReference type="STRING" id="3088.A0A383VSL1"/>
<dbReference type="Gene3D" id="3.40.50.1820">
    <property type="entry name" value="alpha/beta hydrolase"/>
    <property type="match status" value="1"/>
</dbReference>
<dbReference type="EMBL" id="FNXT01000864">
    <property type="protein sequence ID" value="SZX68518.1"/>
    <property type="molecule type" value="Genomic_DNA"/>
</dbReference>
<sequence length="301" mass="31936">MLLQETPVTFSSPCGETLAGILTEPAAGAAAAPPSEAAAPAEAAAAAAAAAAAVTPFTAQHCAILCHGFASHKNGFHFPATAAHLATRLGMSSLRFDYAGNMDSSGAFRFGGFMQEVEQMAAAKAFLEQQHDKQVVLLLGHSRGAINATLYGGQHGDIPMMVLVAGRFDLTLNMVQRYGPDVLQQLRDSGPWQQVAKRDGDRAAIHWQLTAEEMEERFSLDVAGACSRISSRQPRPAVLVLHGACDPICEASDAAKLAGSIAGSQLVEVEGADHWFAGRQQQLLQAVEGFVLHTWQHRQQA</sequence>
<feature type="domain" description="Serine aminopeptidase S33" evidence="1">
    <location>
        <begin position="63"/>
        <end position="274"/>
    </location>
</feature>
<dbReference type="PANTHER" id="PTHR42886">
    <property type="entry name" value="RE40534P-RELATED"/>
    <property type="match status" value="1"/>
</dbReference>
<name>A0A383VSL1_TETOB</name>
<dbReference type="PANTHER" id="PTHR42886:SF53">
    <property type="entry name" value="ALPHA_BETA-HYDROLASES SUPERFAMILY PROTEIN"/>
    <property type="match status" value="1"/>
</dbReference>
<dbReference type="InterPro" id="IPR029058">
    <property type="entry name" value="AB_hydrolase_fold"/>
</dbReference>
<proteinExistence type="predicted"/>
<organism evidence="2 3">
    <name type="scientific">Tetradesmus obliquus</name>
    <name type="common">Green alga</name>
    <name type="synonym">Acutodesmus obliquus</name>
    <dbReference type="NCBI Taxonomy" id="3088"/>
    <lineage>
        <taxon>Eukaryota</taxon>
        <taxon>Viridiplantae</taxon>
        <taxon>Chlorophyta</taxon>
        <taxon>core chlorophytes</taxon>
        <taxon>Chlorophyceae</taxon>
        <taxon>CS clade</taxon>
        <taxon>Sphaeropleales</taxon>
        <taxon>Scenedesmaceae</taxon>
        <taxon>Tetradesmus</taxon>
    </lineage>
</organism>